<proteinExistence type="predicted"/>
<feature type="compositionally biased region" description="Polar residues" evidence="1">
    <location>
        <begin position="56"/>
        <end position="69"/>
    </location>
</feature>
<protein>
    <submittedName>
        <fullName evidence="2">DUF892 family protein</fullName>
    </submittedName>
</protein>
<accession>A0A3E1NG36</accession>
<dbReference type="Gene3D" id="1.20.1260.10">
    <property type="match status" value="1"/>
</dbReference>
<sequence>MHGDGFYTRYYNLNSGQRGICRPLYYWHAFIAYISIKPINNACCNPEKDRRRNCITQKSNGSTTRTARLTTRKPASANDSTPEGETEPALRERFVDEIKGICRAGKKLVKTIPKLAKTAMSEELKNAFSTHLEQTQGHESRTV</sequence>
<keyword evidence="3" id="KW-1185">Reference proteome</keyword>
<organism evidence="2 3">
    <name type="scientific">Deminuibacter soli</name>
    <dbReference type="NCBI Taxonomy" id="2291815"/>
    <lineage>
        <taxon>Bacteria</taxon>
        <taxon>Pseudomonadati</taxon>
        <taxon>Bacteroidota</taxon>
        <taxon>Chitinophagia</taxon>
        <taxon>Chitinophagales</taxon>
        <taxon>Chitinophagaceae</taxon>
        <taxon>Deminuibacter</taxon>
    </lineage>
</organism>
<feature type="region of interest" description="Disordered" evidence="1">
    <location>
        <begin position="56"/>
        <end position="90"/>
    </location>
</feature>
<name>A0A3E1NG36_9BACT</name>
<evidence type="ECO:0000256" key="1">
    <source>
        <dbReference type="SAM" id="MobiDB-lite"/>
    </source>
</evidence>
<comment type="caution">
    <text evidence="2">The sequence shown here is derived from an EMBL/GenBank/DDBJ whole genome shotgun (WGS) entry which is preliminary data.</text>
</comment>
<dbReference type="EMBL" id="QTJU01000007">
    <property type="protein sequence ID" value="RFM26847.1"/>
    <property type="molecule type" value="Genomic_DNA"/>
</dbReference>
<dbReference type="Proteomes" id="UP000261284">
    <property type="component" value="Unassembled WGS sequence"/>
</dbReference>
<dbReference type="InterPro" id="IPR010287">
    <property type="entry name" value="DUF892_YciF-like"/>
</dbReference>
<gene>
    <name evidence="2" type="ORF">DXN05_17820</name>
</gene>
<evidence type="ECO:0000313" key="2">
    <source>
        <dbReference type="EMBL" id="RFM26847.1"/>
    </source>
</evidence>
<dbReference type="AlphaFoldDB" id="A0A3E1NG36"/>
<dbReference type="InterPro" id="IPR012347">
    <property type="entry name" value="Ferritin-like"/>
</dbReference>
<reference evidence="2 3" key="1">
    <citation type="submission" date="2018-08" db="EMBL/GenBank/DDBJ databases">
        <title>Chitinophagaceae sp. K23C18032701, a novel bacterium isolated from forest soil.</title>
        <authorList>
            <person name="Wang C."/>
        </authorList>
    </citation>
    <scope>NUCLEOTIDE SEQUENCE [LARGE SCALE GENOMIC DNA]</scope>
    <source>
        <strain evidence="2 3">K23C18032701</strain>
    </source>
</reference>
<evidence type="ECO:0000313" key="3">
    <source>
        <dbReference type="Proteomes" id="UP000261284"/>
    </source>
</evidence>
<dbReference type="InterPro" id="IPR009078">
    <property type="entry name" value="Ferritin-like_SF"/>
</dbReference>
<dbReference type="SUPFAM" id="SSF47240">
    <property type="entry name" value="Ferritin-like"/>
    <property type="match status" value="1"/>
</dbReference>
<dbReference type="Pfam" id="PF05974">
    <property type="entry name" value="DUF892"/>
    <property type="match status" value="1"/>
</dbReference>